<dbReference type="AlphaFoldDB" id="A0A1H3CXG8"/>
<reference evidence="6 7" key="1">
    <citation type="submission" date="2016-10" db="EMBL/GenBank/DDBJ databases">
        <authorList>
            <person name="de Groot N.N."/>
        </authorList>
    </citation>
    <scope>NUCLEOTIDE SEQUENCE [LARGE SCALE GENOMIC DNA]</scope>
    <source>
        <strain evidence="6 7">DSM 17890</strain>
    </source>
</reference>
<dbReference type="Pfam" id="PF02600">
    <property type="entry name" value="DsbB"/>
    <property type="match status" value="1"/>
</dbReference>
<keyword evidence="2 5" id="KW-0812">Transmembrane</keyword>
<dbReference type="STRING" id="356660.SAMN05444336_10728"/>
<dbReference type="GO" id="GO:0015035">
    <property type="term" value="F:protein-disulfide reductase activity"/>
    <property type="evidence" value="ECO:0007669"/>
    <property type="project" value="InterPro"/>
</dbReference>
<name>A0A1H3CXG8_9RHOB</name>
<feature type="transmembrane region" description="Helical" evidence="5">
    <location>
        <begin position="53"/>
        <end position="72"/>
    </location>
</feature>
<dbReference type="Proteomes" id="UP000199118">
    <property type="component" value="Unassembled WGS sequence"/>
</dbReference>
<dbReference type="RefSeq" id="WP_245710621.1">
    <property type="nucleotide sequence ID" value="NZ_FNMZ01000007.1"/>
</dbReference>
<comment type="subcellular location">
    <subcellularLocation>
        <location evidence="1">Membrane</location>
        <topology evidence="1">Multi-pass membrane protein</topology>
    </subcellularLocation>
</comment>
<feature type="transmembrane region" description="Helical" evidence="5">
    <location>
        <begin position="17"/>
        <end position="41"/>
    </location>
</feature>
<keyword evidence="4 5" id="KW-0472">Membrane</keyword>
<dbReference type="InterPro" id="IPR024199">
    <property type="entry name" value="Uncharacterised_DsbB"/>
</dbReference>
<dbReference type="GO" id="GO:0016020">
    <property type="term" value="C:membrane"/>
    <property type="evidence" value="ECO:0007669"/>
    <property type="project" value="UniProtKB-SubCell"/>
</dbReference>
<feature type="transmembrane region" description="Helical" evidence="5">
    <location>
        <begin position="137"/>
        <end position="163"/>
    </location>
</feature>
<dbReference type="GO" id="GO:0006457">
    <property type="term" value="P:protein folding"/>
    <property type="evidence" value="ECO:0007669"/>
    <property type="project" value="InterPro"/>
</dbReference>
<evidence type="ECO:0000256" key="1">
    <source>
        <dbReference type="ARBA" id="ARBA00004141"/>
    </source>
</evidence>
<keyword evidence="7" id="KW-1185">Reference proteome</keyword>
<proteinExistence type="predicted"/>
<accession>A0A1H3CXG8</accession>
<protein>
    <submittedName>
        <fullName evidence="6">Disulfide bond formation protein DsbB</fullName>
    </submittedName>
</protein>
<dbReference type="InterPro" id="IPR003752">
    <property type="entry name" value="DiS_bond_form_DsbB/BdbC"/>
</dbReference>
<dbReference type="PIRSF" id="PIRSF033913">
    <property type="entry name" value="S-S_format_DsbB"/>
    <property type="match status" value="1"/>
</dbReference>
<evidence type="ECO:0000313" key="7">
    <source>
        <dbReference type="Proteomes" id="UP000199118"/>
    </source>
</evidence>
<evidence type="ECO:0000256" key="3">
    <source>
        <dbReference type="ARBA" id="ARBA00022989"/>
    </source>
</evidence>
<organism evidence="6 7">
    <name type="scientific">Albimonas donghaensis</name>
    <dbReference type="NCBI Taxonomy" id="356660"/>
    <lineage>
        <taxon>Bacteria</taxon>
        <taxon>Pseudomonadati</taxon>
        <taxon>Pseudomonadota</taxon>
        <taxon>Alphaproteobacteria</taxon>
        <taxon>Rhodobacterales</taxon>
        <taxon>Paracoccaceae</taxon>
        <taxon>Albimonas</taxon>
    </lineage>
</organism>
<dbReference type="SUPFAM" id="SSF158442">
    <property type="entry name" value="DsbB-like"/>
    <property type="match status" value="1"/>
</dbReference>
<evidence type="ECO:0000256" key="2">
    <source>
        <dbReference type="ARBA" id="ARBA00022692"/>
    </source>
</evidence>
<evidence type="ECO:0000256" key="5">
    <source>
        <dbReference type="SAM" id="Phobius"/>
    </source>
</evidence>
<sequence>MTGPDARGEAESPPVPTLLAGLAAAGSAGMLAGAFAFQHLGGLAPCEMCLWQRWPHALGIALGVLLLVPFLRESRILRLLGLVSMLVGAGIALMHTGVERGWWEGPTECSGGPGGDLSADQLLDAIRAAPMVRCDEVAWSMMGLSMASWNGIASVALALFWAASLRRS</sequence>
<evidence type="ECO:0000313" key="6">
    <source>
        <dbReference type="EMBL" id="SDX58825.1"/>
    </source>
</evidence>
<evidence type="ECO:0000256" key="4">
    <source>
        <dbReference type="ARBA" id="ARBA00023136"/>
    </source>
</evidence>
<feature type="transmembrane region" description="Helical" evidence="5">
    <location>
        <begin position="79"/>
        <end position="98"/>
    </location>
</feature>
<dbReference type="EMBL" id="FNMZ01000007">
    <property type="protein sequence ID" value="SDX58825.1"/>
    <property type="molecule type" value="Genomic_DNA"/>
</dbReference>
<dbReference type="InterPro" id="IPR023380">
    <property type="entry name" value="DsbB-like_sf"/>
</dbReference>
<dbReference type="Gene3D" id="1.20.1550.10">
    <property type="entry name" value="DsbB-like"/>
    <property type="match status" value="1"/>
</dbReference>
<keyword evidence="3 5" id="KW-1133">Transmembrane helix</keyword>
<gene>
    <name evidence="6" type="ORF">SAMN05444336_10728</name>
</gene>